<keyword evidence="3" id="KW-1185">Reference proteome</keyword>
<dbReference type="KEGG" id="vnx:VNE69_12136"/>
<dbReference type="AlphaFoldDB" id="A0AAX4JIE4"/>
<sequence length="148" mass="17474">MPGTTWLVGGIENEDRDCFLKIVPNRTQAVMLELFREYVLEGTIIRTDGFASYRSAVRDFGSVHEVVNHSVGFTNEYEHHTTKIENLWSHLKTELRTRRGIMKVNMEDFIYEFLFRSKYLKDKNIDTYAEIFKKNTFVRINVLTLDEI</sequence>
<dbReference type="EMBL" id="CP142737">
    <property type="protein sequence ID" value="WUR05151.1"/>
    <property type="molecule type" value="Genomic_DNA"/>
</dbReference>
<dbReference type="RefSeq" id="XP_065331296.1">
    <property type="nucleotide sequence ID" value="XM_065475224.1"/>
</dbReference>
<dbReference type="InterPro" id="IPR053164">
    <property type="entry name" value="IS1016-like_transposase"/>
</dbReference>
<organism evidence="2 3">
    <name type="scientific">Vairimorpha necatrix</name>
    <dbReference type="NCBI Taxonomy" id="6039"/>
    <lineage>
        <taxon>Eukaryota</taxon>
        <taxon>Fungi</taxon>
        <taxon>Fungi incertae sedis</taxon>
        <taxon>Microsporidia</taxon>
        <taxon>Nosematidae</taxon>
        <taxon>Vairimorpha</taxon>
    </lineage>
</organism>
<proteinExistence type="predicted"/>
<evidence type="ECO:0000313" key="3">
    <source>
        <dbReference type="Proteomes" id="UP001334084"/>
    </source>
</evidence>
<dbReference type="GeneID" id="90542998"/>
<dbReference type="InterPro" id="IPR024445">
    <property type="entry name" value="Tnp_ISXO2-like"/>
</dbReference>
<gene>
    <name evidence="2" type="ORF">VNE69_12136</name>
</gene>
<dbReference type="Pfam" id="PF12762">
    <property type="entry name" value="DDE_Tnp_IS1595"/>
    <property type="match status" value="1"/>
</dbReference>
<dbReference type="PANTHER" id="PTHR47163:SF2">
    <property type="entry name" value="SI:DKEY-17M8.2"/>
    <property type="match status" value="1"/>
</dbReference>
<dbReference type="Proteomes" id="UP001334084">
    <property type="component" value="Chromosome 12"/>
</dbReference>
<protein>
    <submittedName>
        <fullName evidence="2">DDE-TNP-IS1595 domain-containing protein</fullName>
    </submittedName>
</protein>
<feature type="domain" description="ISXO2-like transposase" evidence="1">
    <location>
        <begin position="1"/>
        <end position="118"/>
    </location>
</feature>
<dbReference type="SMART" id="SM01126">
    <property type="entry name" value="DDE_Tnp_IS1595"/>
    <property type="match status" value="1"/>
</dbReference>
<name>A0AAX4JIE4_9MICR</name>
<dbReference type="PANTHER" id="PTHR47163">
    <property type="entry name" value="DDE_TNP_IS1595 DOMAIN-CONTAINING PROTEIN"/>
    <property type="match status" value="1"/>
</dbReference>
<evidence type="ECO:0000313" key="2">
    <source>
        <dbReference type="EMBL" id="WUR05151.1"/>
    </source>
</evidence>
<evidence type="ECO:0000259" key="1">
    <source>
        <dbReference type="SMART" id="SM01126"/>
    </source>
</evidence>
<accession>A0AAX4JIE4</accession>
<reference evidence="2" key="1">
    <citation type="journal article" date="2024" name="BMC Genomics">
        <title>Functional annotation of a divergent genome using sequence and structure-based similarity.</title>
        <authorList>
            <person name="Svedberg D."/>
            <person name="Winiger R.R."/>
            <person name="Berg A."/>
            <person name="Sharma H."/>
            <person name="Tellgren-Roth C."/>
            <person name="Debrunner-Vossbrinck B.A."/>
            <person name="Vossbrinck C.R."/>
            <person name="Barandun J."/>
        </authorList>
    </citation>
    <scope>NUCLEOTIDE SEQUENCE</scope>
    <source>
        <strain evidence="2">Illinois isolate</strain>
    </source>
</reference>